<reference evidence="1 2" key="1">
    <citation type="journal article" date="2012" name="Appl. Environ. Microbiol.">
        <title>Draft genome sequence of a psychrotolerant sulfur-oxidizing bacterium, Sulfuricella denitrificans skB26, and proteomic insights into cold adaptation.</title>
        <authorList>
            <person name="Watanabe T."/>
            <person name="Kojima H."/>
            <person name="Fukui M."/>
        </authorList>
    </citation>
    <scope>NUCLEOTIDE SEQUENCE [LARGE SCALE GENOMIC DNA]</scope>
    <source>
        <strain evidence="2">skB26</strain>
    </source>
</reference>
<dbReference type="InterPro" id="IPR011322">
    <property type="entry name" value="N-reg_PII-like_a/b"/>
</dbReference>
<keyword evidence="2" id="KW-1185">Reference proteome</keyword>
<dbReference type="SUPFAM" id="SSF54913">
    <property type="entry name" value="GlnB-like"/>
    <property type="match status" value="1"/>
</dbReference>
<dbReference type="KEGG" id="sdr:SCD_n00484"/>
<organism evidence="1 2">
    <name type="scientific">Sulfuricella denitrificans (strain DSM 22764 / NBRC 105220 / skB26)</name>
    <dbReference type="NCBI Taxonomy" id="1163617"/>
    <lineage>
        <taxon>Bacteria</taxon>
        <taxon>Pseudomonadati</taxon>
        <taxon>Pseudomonadota</taxon>
        <taxon>Betaproteobacteria</taxon>
        <taxon>Nitrosomonadales</taxon>
        <taxon>Sulfuricellaceae</taxon>
        <taxon>Sulfuricella</taxon>
    </lineage>
</organism>
<sequence>MKPVATPYKAITCFCPGGRGQRVLEDLRKEMGINCAFVHHARGIGVGNVQEKKLFYIEREIITVLVPVDRADEIFRFLYFATGIDKPHAGMIVMEKTTRLMPIVEPVEL</sequence>
<dbReference type="Proteomes" id="UP000015559">
    <property type="component" value="Chromosome"/>
</dbReference>
<accession>S6B0W7</accession>
<dbReference type="OrthoDB" id="5769870at2"/>
<dbReference type="STRING" id="1163617.SCD_n00484"/>
<evidence type="ECO:0000313" key="1">
    <source>
        <dbReference type="EMBL" id="BAN34332.1"/>
    </source>
</evidence>
<gene>
    <name evidence="1" type="ORF">SCD_n00484</name>
</gene>
<dbReference type="EMBL" id="AP013066">
    <property type="protein sequence ID" value="BAN34332.1"/>
    <property type="molecule type" value="Genomic_DNA"/>
</dbReference>
<evidence type="ECO:0000313" key="2">
    <source>
        <dbReference type="Proteomes" id="UP000015559"/>
    </source>
</evidence>
<proteinExistence type="predicted"/>
<dbReference type="RefSeq" id="WP_009206722.1">
    <property type="nucleotide sequence ID" value="NC_022357.1"/>
</dbReference>
<protein>
    <recommendedName>
        <fullName evidence="3">Nitrogen regulatory protein P-II</fullName>
    </recommendedName>
</protein>
<dbReference type="eggNOG" id="ENOG5033JTD">
    <property type="taxonomic scope" value="Bacteria"/>
</dbReference>
<name>S6B0W7_SULDS</name>
<evidence type="ECO:0008006" key="3">
    <source>
        <dbReference type="Google" id="ProtNLM"/>
    </source>
</evidence>
<dbReference type="HOGENOM" id="CLU_2182620_0_0_4"/>
<dbReference type="AlphaFoldDB" id="S6B0W7"/>